<feature type="region of interest" description="Disordered" evidence="1">
    <location>
        <begin position="41"/>
        <end position="202"/>
    </location>
</feature>
<name>A0A9W7DLH9_AMBMO</name>
<feature type="compositionally biased region" description="Low complexity" evidence="1">
    <location>
        <begin position="137"/>
        <end position="149"/>
    </location>
</feature>
<protein>
    <submittedName>
        <fullName evidence="3">Unnamed protein product</fullName>
    </submittedName>
</protein>
<dbReference type="InterPro" id="IPR006847">
    <property type="entry name" value="IF2_N"/>
</dbReference>
<evidence type="ECO:0000259" key="2">
    <source>
        <dbReference type="Pfam" id="PF04760"/>
    </source>
</evidence>
<dbReference type="OrthoDB" id="4866375at2759"/>
<dbReference type="AlphaFoldDB" id="A0A9W7DLH9"/>
<feature type="domain" description="Translation initiation factor IF-2 N-terminal" evidence="2">
    <location>
        <begin position="208"/>
        <end position="259"/>
    </location>
</feature>
<feature type="compositionally biased region" description="Basic and acidic residues" evidence="1">
    <location>
        <begin position="48"/>
        <end position="82"/>
    </location>
</feature>
<feature type="compositionally biased region" description="Basic and acidic residues" evidence="1">
    <location>
        <begin position="110"/>
        <end position="136"/>
    </location>
</feature>
<reference evidence="3" key="1">
    <citation type="submission" date="2023-04" db="EMBL/GenBank/DDBJ databases">
        <title>Ambrosiozyma monospora NBRC 1965.</title>
        <authorList>
            <person name="Ichikawa N."/>
            <person name="Sato H."/>
            <person name="Tonouchi N."/>
        </authorList>
    </citation>
    <scope>NUCLEOTIDE SEQUENCE</scope>
    <source>
        <strain evidence="3">NBRC 1965</strain>
    </source>
</reference>
<comment type="caution">
    <text evidence="3">The sequence shown here is derived from an EMBL/GenBank/DDBJ whole genome shotgun (WGS) entry which is preliminary data.</text>
</comment>
<evidence type="ECO:0000313" key="4">
    <source>
        <dbReference type="Proteomes" id="UP001165063"/>
    </source>
</evidence>
<gene>
    <name evidence="3" type="ORF">Amon01_000553900</name>
</gene>
<feature type="compositionally biased region" description="Basic residues" evidence="1">
    <location>
        <begin position="152"/>
        <end position="164"/>
    </location>
</feature>
<organism evidence="3 4">
    <name type="scientific">Ambrosiozyma monospora</name>
    <name type="common">Yeast</name>
    <name type="synonym">Endomycopsis monosporus</name>
    <dbReference type="NCBI Taxonomy" id="43982"/>
    <lineage>
        <taxon>Eukaryota</taxon>
        <taxon>Fungi</taxon>
        <taxon>Dikarya</taxon>
        <taxon>Ascomycota</taxon>
        <taxon>Saccharomycotina</taxon>
        <taxon>Pichiomycetes</taxon>
        <taxon>Pichiales</taxon>
        <taxon>Pichiaceae</taxon>
        <taxon>Ambrosiozyma</taxon>
    </lineage>
</organism>
<keyword evidence="4" id="KW-1185">Reference proteome</keyword>
<dbReference type="Pfam" id="PF04760">
    <property type="entry name" value="IF2_N"/>
    <property type="match status" value="1"/>
</dbReference>
<evidence type="ECO:0000256" key="1">
    <source>
        <dbReference type="SAM" id="MobiDB-lite"/>
    </source>
</evidence>
<accession>A0A9W7DLH9</accession>
<proteinExistence type="predicted"/>
<dbReference type="EMBL" id="BSXU01003094">
    <property type="protein sequence ID" value="GMG39683.1"/>
    <property type="molecule type" value="Genomic_DNA"/>
</dbReference>
<dbReference type="Proteomes" id="UP001165063">
    <property type="component" value="Unassembled WGS sequence"/>
</dbReference>
<evidence type="ECO:0000313" key="3">
    <source>
        <dbReference type="EMBL" id="GMG39683.1"/>
    </source>
</evidence>
<sequence length="286" mass="32160">MFVRLGSVGLKKVPIRSSTLRTTTTSLNQTQFYSAIARRSRFGKKLTPKKDETPSSESLKDKDTVLASKEEVTPNEKKEAETFKANLYSGSQPKAPIKNDSKPGISKRSSKQEKSKNVTETDSKNDTPTKESKDASETTSAQQQETQPKGEVKHKKHEKRHKEQKTRQNAQNKGEKDDSDNAQVRVRSKPKKKLTTEPSSHKPKLDIPKFLSVSNFATILRVRVPSLLIKLKELGFENMTNDYILDAETAALIAEEYGFQVNQDDNLGLDLFPSEDSTDLKKIFNC</sequence>